<dbReference type="UniPathway" id="UPA00792"/>
<keyword evidence="7" id="KW-0067">ATP-binding</keyword>
<gene>
    <name evidence="11" type="ORF">KFE25_002785</name>
</gene>
<dbReference type="EMBL" id="JAGTXO010000010">
    <property type="protein sequence ID" value="KAG8465478.1"/>
    <property type="molecule type" value="Genomic_DNA"/>
</dbReference>
<evidence type="ECO:0000256" key="4">
    <source>
        <dbReference type="ARBA" id="ARBA00022679"/>
    </source>
</evidence>
<dbReference type="SUPFAM" id="SSF55729">
    <property type="entry name" value="Acyl-CoA N-acyltransferases (Nat)"/>
    <property type="match status" value="1"/>
</dbReference>
<dbReference type="PANTHER" id="PTHR43442">
    <property type="entry name" value="GLUCONOKINASE-RELATED"/>
    <property type="match status" value="1"/>
</dbReference>
<protein>
    <recommendedName>
        <fullName evidence="3">gluconokinase</fullName>
        <ecNumber evidence="3">2.7.1.12</ecNumber>
    </recommendedName>
    <alternativeName>
        <fullName evidence="8">Gluconate kinase</fullName>
    </alternativeName>
</protein>
<evidence type="ECO:0000256" key="7">
    <source>
        <dbReference type="ARBA" id="ARBA00022840"/>
    </source>
</evidence>
<dbReference type="Pfam" id="PF13671">
    <property type="entry name" value="AAA_33"/>
    <property type="match status" value="1"/>
</dbReference>
<evidence type="ECO:0000256" key="5">
    <source>
        <dbReference type="ARBA" id="ARBA00022741"/>
    </source>
</evidence>
<dbReference type="OrthoDB" id="275177at2759"/>
<dbReference type="EC" id="2.7.1.12" evidence="3"/>
<comment type="pathway">
    <text evidence="1">Carbohydrate acid metabolism; D-gluconate degradation.</text>
</comment>
<dbReference type="Gene3D" id="3.40.50.300">
    <property type="entry name" value="P-loop containing nucleotide triphosphate hydrolases"/>
    <property type="match status" value="1"/>
</dbReference>
<dbReference type="InterPro" id="IPR006001">
    <property type="entry name" value="Therm_gnt_kin"/>
</dbReference>
<feature type="domain" description="N-acetyltransferase" evidence="10">
    <location>
        <begin position="15"/>
        <end position="203"/>
    </location>
</feature>
<dbReference type="NCBIfam" id="TIGR01313">
    <property type="entry name" value="therm_gnt_kin"/>
    <property type="match status" value="1"/>
</dbReference>
<dbReference type="Gene3D" id="3.40.630.30">
    <property type="match status" value="1"/>
</dbReference>
<sequence length="423" mass="45367">MEVRFEGRMADACLVDVAPCVEGDIPTLIAFEEQMARELGCPADDPRGAYDAEWFAACCRGAFVRDNGHACPARTHVARQGARVVGGIMCFLDRARFSAARGDAGAKRAHKRARAVVQPFLELFWLYVTPAARKARVGAALLAAALSDARRTWADIERVRLHCITTNATGFAFWTRMGFAAGRQLKDYPVDGMCAWRMERPIGEQSVNGARSGAIDARAPASAAPAASSSATAPHARDALPRTIVVCGPTGCGKSTISAALARRLQREYLDADDWHPESNLAKMGRGEPLTDADRAPWLARCAAELARRAAAPGPGTVLACSALRAQYRAALRAPLRAKADLGFVLLMPSKSVVVERVAARRSMDAHFMPPSLVKSQFALLEPFTEADDPCLTLAPSAQASSEDIVDAVLARWADGRSAKQAV</sequence>
<dbReference type="InterPro" id="IPR027417">
    <property type="entry name" value="P-loop_NTPase"/>
</dbReference>
<dbReference type="InterPro" id="IPR016181">
    <property type="entry name" value="Acyl_CoA_acyltransferase"/>
</dbReference>
<dbReference type="GO" id="GO:0005975">
    <property type="term" value="P:carbohydrate metabolic process"/>
    <property type="evidence" value="ECO:0007669"/>
    <property type="project" value="InterPro"/>
</dbReference>
<dbReference type="GO" id="GO:0046316">
    <property type="term" value="F:gluconokinase activity"/>
    <property type="evidence" value="ECO:0007669"/>
    <property type="project" value="UniProtKB-EC"/>
</dbReference>
<proteinExistence type="inferred from homology"/>
<dbReference type="PROSITE" id="PS51186">
    <property type="entry name" value="GNAT"/>
    <property type="match status" value="1"/>
</dbReference>
<comment type="catalytic activity">
    <reaction evidence="9">
        <text>D-gluconate + ATP = 6-phospho-D-gluconate + ADP + H(+)</text>
        <dbReference type="Rhea" id="RHEA:19433"/>
        <dbReference type="ChEBI" id="CHEBI:15378"/>
        <dbReference type="ChEBI" id="CHEBI:18391"/>
        <dbReference type="ChEBI" id="CHEBI:30616"/>
        <dbReference type="ChEBI" id="CHEBI:58759"/>
        <dbReference type="ChEBI" id="CHEBI:456216"/>
        <dbReference type="EC" id="2.7.1.12"/>
    </reaction>
</comment>
<dbReference type="AlphaFoldDB" id="A0A8J5XJ27"/>
<evidence type="ECO:0000313" key="11">
    <source>
        <dbReference type="EMBL" id="KAG8465478.1"/>
    </source>
</evidence>
<dbReference type="Proteomes" id="UP000751190">
    <property type="component" value="Unassembled WGS sequence"/>
</dbReference>
<comment type="similarity">
    <text evidence="2">Belongs to the gluconokinase GntK/GntV family.</text>
</comment>
<dbReference type="Pfam" id="PF00583">
    <property type="entry name" value="Acetyltransf_1"/>
    <property type="match status" value="1"/>
</dbReference>
<evidence type="ECO:0000256" key="2">
    <source>
        <dbReference type="ARBA" id="ARBA00008420"/>
    </source>
</evidence>
<dbReference type="SUPFAM" id="SSF52540">
    <property type="entry name" value="P-loop containing nucleoside triphosphate hydrolases"/>
    <property type="match status" value="1"/>
</dbReference>
<evidence type="ECO:0000259" key="10">
    <source>
        <dbReference type="PROSITE" id="PS51186"/>
    </source>
</evidence>
<reference evidence="11" key="1">
    <citation type="submission" date="2021-05" db="EMBL/GenBank/DDBJ databases">
        <title>The genome of the haptophyte Pavlova lutheri (Diacronema luteri, Pavlovales) - a model for lipid biosynthesis in eukaryotic algae.</title>
        <authorList>
            <person name="Hulatt C.J."/>
            <person name="Posewitz M.C."/>
        </authorList>
    </citation>
    <scope>NUCLEOTIDE SEQUENCE</scope>
    <source>
        <strain evidence="11">NIVA-4/92</strain>
    </source>
</reference>
<keyword evidence="6" id="KW-0418">Kinase</keyword>
<organism evidence="11 12">
    <name type="scientific">Diacronema lutheri</name>
    <name type="common">Unicellular marine alga</name>
    <name type="synonym">Monochrysis lutheri</name>
    <dbReference type="NCBI Taxonomy" id="2081491"/>
    <lineage>
        <taxon>Eukaryota</taxon>
        <taxon>Haptista</taxon>
        <taxon>Haptophyta</taxon>
        <taxon>Pavlovophyceae</taxon>
        <taxon>Pavlovales</taxon>
        <taxon>Pavlovaceae</taxon>
        <taxon>Diacronema</taxon>
    </lineage>
</organism>
<dbReference type="GO" id="GO:0005524">
    <property type="term" value="F:ATP binding"/>
    <property type="evidence" value="ECO:0007669"/>
    <property type="project" value="UniProtKB-KW"/>
</dbReference>
<evidence type="ECO:0000256" key="3">
    <source>
        <dbReference type="ARBA" id="ARBA00012054"/>
    </source>
</evidence>
<evidence type="ECO:0000313" key="12">
    <source>
        <dbReference type="Proteomes" id="UP000751190"/>
    </source>
</evidence>
<comment type="caution">
    <text evidence="11">The sequence shown here is derived from an EMBL/GenBank/DDBJ whole genome shotgun (WGS) entry which is preliminary data.</text>
</comment>
<dbReference type="CDD" id="cd02021">
    <property type="entry name" value="GntK"/>
    <property type="match status" value="1"/>
</dbReference>
<dbReference type="InterPro" id="IPR000182">
    <property type="entry name" value="GNAT_dom"/>
</dbReference>
<dbReference type="GO" id="GO:0005737">
    <property type="term" value="C:cytoplasm"/>
    <property type="evidence" value="ECO:0007669"/>
    <property type="project" value="TreeGrafter"/>
</dbReference>
<evidence type="ECO:0000256" key="6">
    <source>
        <dbReference type="ARBA" id="ARBA00022777"/>
    </source>
</evidence>
<evidence type="ECO:0000256" key="8">
    <source>
        <dbReference type="ARBA" id="ARBA00029835"/>
    </source>
</evidence>
<name>A0A8J5XJ27_DIALT</name>
<keyword evidence="5" id="KW-0547">Nucleotide-binding</keyword>
<keyword evidence="4" id="KW-0808">Transferase</keyword>
<accession>A0A8J5XJ27</accession>
<evidence type="ECO:0000256" key="1">
    <source>
        <dbReference type="ARBA" id="ARBA00004875"/>
    </source>
</evidence>
<evidence type="ECO:0000256" key="9">
    <source>
        <dbReference type="ARBA" id="ARBA00048090"/>
    </source>
</evidence>
<dbReference type="GO" id="GO:0016747">
    <property type="term" value="F:acyltransferase activity, transferring groups other than amino-acyl groups"/>
    <property type="evidence" value="ECO:0007669"/>
    <property type="project" value="InterPro"/>
</dbReference>
<dbReference type="PANTHER" id="PTHR43442:SF3">
    <property type="entry name" value="GLUCONOKINASE-RELATED"/>
    <property type="match status" value="1"/>
</dbReference>
<keyword evidence="12" id="KW-1185">Reference proteome</keyword>